<organism evidence="1 2">
    <name type="scientific">Nonomuraea purpurea</name>
    <dbReference type="NCBI Taxonomy" id="1849276"/>
    <lineage>
        <taxon>Bacteria</taxon>
        <taxon>Bacillati</taxon>
        <taxon>Actinomycetota</taxon>
        <taxon>Actinomycetes</taxon>
        <taxon>Streptosporangiales</taxon>
        <taxon>Streptosporangiaceae</taxon>
        <taxon>Nonomuraea</taxon>
    </lineage>
</organism>
<gene>
    <name evidence="1" type="ORF">ACFOY2_05430</name>
</gene>
<proteinExistence type="predicted"/>
<dbReference type="EMBL" id="JBHSBI010000002">
    <property type="protein sequence ID" value="MFC4006652.1"/>
    <property type="molecule type" value="Genomic_DNA"/>
</dbReference>
<accession>A0ABV8G1X0</accession>
<comment type="caution">
    <text evidence="1">The sequence shown here is derived from an EMBL/GenBank/DDBJ whole genome shotgun (WGS) entry which is preliminary data.</text>
</comment>
<dbReference type="RefSeq" id="WP_379526791.1">
    <property type="nucleotide sequence ID" value="NZ_JBHSBI010000002.1"/>
</dbReference>
<protein>
    <submittedName>
        <fullName evidence="1">Uncharacterized protein</fullName>
    </submittedName>
</protein>
<sequence length="228" mass="23285">MAASVRAVTSASSATPSYTCDRPTVVASDLMLAFQVADLGTLADMSTPTGGTTWQLLAQRSWNGIAGGKVWWKVAGASEPSTYGFAQEGTADGVVIVASVSGARTTTPVVAQTGTDGNSLTVPTPGITPTGADDLELRCAIGQGPEAAVTFTQPAGYTLHTQVQSGLYPAEALASKALTSGAPTGVLNFTVVPDVWDPIGFTVAVASAIYVAPPPRLFSQAVQRAAYY</sequence>
<evidence type="ECO:0000313" key="1">
    <source>
        <dbReference type="EMBL" id="MFC4006652.1"/>
    </source>
</evidence>
<dbReference type="Proteomes" id="UP001595851">
    <property type="component" value="Unassembled WGS sequence"/>
</dbReference>
<reference evidence="2" key="1">
    <citation type="journal article" date="2019" name="Int. J. Syst. Evol. Microbiol.">
        <title>The Global Catalogue of Microorganisms (GCM) 10K type strain sequencing project: providing services to taxonomists for standard genome sequencing and annotation.</title>
        <authorList>
            <consortium name="The Broad Institute Genomics Platform"/>
            <consortium name="The Broad Institute Genome Sequencing Center for Infectious Disease"/>
            <person name="Wu L."/>
            <person name="Ma J."/>
        </authorList>
    </citation>
    <scope>NUCLEOTIDE SEQUENCE [LARGE SCALE GENOMIC DNA]</scope>
    <source>
        <strain evidence="2">TBRC 1276</strain>
    </source>
</reference>
<name>A0ABV8G1X0_9ACTN</name>
<evidence type="ECO:0000313" key="2">
    <source>
        <dbReference type="Proteomes" id="UP001595851"/>
    </source>
</evidence>
<keyword evidence="2" id="KW-1185">Reference proteome</keyword>